<evidence type="ECO:0000313" key="2">
    <source>
        <dbReference type="Proteomes" id="UP001428341"/>
    </source>
</evidence>
<dbReference type="Proteomes" id="UP001428341">
    <property type="component" value="Unassembled WGS sequence"/>
</dbReference>
<organism evidence="1 2">
    <name type="scientific">Citrus x changshan-huyou</name>
    <dbReference type="NCBI Taxonomy" id="2935761"/>
    <lineage>
        <taxon>Eukaryota</taxon>
        <taxon>Viridiplantae</taxon>
        <taxon>Streptophyta</taxon>
        <taxon>Embryophyta</taxon>
        <taxon>Tracheophyta</taxon>
        <taxon>Spermatophyta</taxon>
        <taxon>Magnoliopsida</taxon>
        <taxon>eudicotyledons</taxon>
        <taxon>Gunneridae</taxon>
        <taxon>Pentapetalae</taxon>
        <taxon>rosids</taxon>
        <taxon>malvids</taxon>
        <taxon>Sapindales</taxon>
        <taxon>Rutaceae</taxon>
        <taxon>Aurantioideae</taxon>
        <taxon>Citrus</taxon>
    </lineage>
</organism>
<evidence type="ECO:0000313" key="1">
    <source>
        <dbReference type="EMBL" id="KAK9202485.1"/>
    </source>
</evidence>
<protein>
    <submittedName>
        <fullName evidence="1">Uncharacterized protein</fullName>
    </submittedName>
</protein>
<keyword evidence="2" id="KW-1185">Reference proteome</keyword>
<name>A0AAP0MI32_9ROSI</name>
<gene>
    <name evidence="1" type="ORF">WN944_017696</name>
</gene>
<dbReference type="AlphaFoldDB" id="A0AAP0MI32"/>
<accession>A0AAP0MI32</accession>
<reference evidence="1 2" key="1">
    <citation type="submission" date="2024-05" db="EMBL/GenBank/DDBJ databases">
        <title>Haplotype-resolved chromosome-level genome assembly of Huyou (Citrus changshanensis).</title>
        <authorList>
            <person name="Miao C."/>
            <person name="Chen W."/>
            <person name="Wu Y."/>
            <person name="Wang L."/>
            <person name="Zhao S."/>
            <person name="Grierson D."/>
            <person name="Xu C."/>
            <person name="Chen K."/>
        </authorList>
    </citation>
    <scope>NUCLEOTIDE SEQUENCE [LARGE SCALE GENOMIC DNA]</scope>
    <source>
        <strain evidence="1">01-14</strain>
        <tissue evidence="1">Leaf</tissue>
    </source>
</reference>
<dbReference type="EMBL" id="JBCGBO010000005">
    <property type="protein sequence ID" value="KAK9202485.1"/>
    <property type="molecule type" value="Genomic_DNA"/>
</dbReference>
<sequence>MFPGSEPIDMQCSGNKIPKFKVKIFCTLENSMTACIASHVVTSQQSCGEIHSSTRVLEQNSN</sequence>
<comment type="caution">
    <text evidence="1">The sequence shown here is derived from an EMBL/GenBank/DDBJ whole genome shotgun (WGS) entry which is preliminary data.</text>
</comment>
<proteinExistence type="predicted"/>